<dbReference type="FunFam" id="2.40.50.140:FF:000117">
    <property type="entry name" value="Replication protein A subunit"/>
    <property type="match status" value="1"/>
</dbReference>
<evidence type="ECO:0000259" key="14">
    <source>
        <dbReference type="Pfam" id="PF08646"/>
    </source>
</evidence>
<dbReference type="GO" id="GO:0008270">
    <property type="term" value="F:zinc ion binding"/>
    <property type="evidence" value="ECO:0007669"/>
    <property type="project" value="UniProtKB-KW"/>
</dbReference>
<dbReference type="FunCoup" id="E2A770">
    <property type="interactions" value="2152"/>
</dbReference>
<evidence type="ECO:0000256" key="2">
    <source>
        <dbReference type="ARBA" id="ARBA00005690"/>
    </source>
</evidence>
<dbReference type="Gene3D" id="2.40.50.140">
    <property type="entry name" value="Nucleic acid-binding proteins"/>
    <property type="match status" value="4"/>
</dbReference>
<name>E2A770_CAMFO</name>
<dbReference type="Pfam" id="PF16900">
    <property type="entry name" value="REPA_OB_2"/>
    <property type="match status" value="1"/>
</dbReference>
<organism evidence="17">
    <name type="scientific">Camponotus floridanus</name>
    <name type="common">Florida carpenter ant</name>
    <dbReference type="NCBI Taxonomy" id="104421"/>
    <lineage>
        <taxon>Eukaryota</taxon>
        <taxon>Metazoa</taxon>
        <taxon>Ecdysozoa</taxon>
        <taxon>Arthropoda</taxon>
        <taxon>Hexapoda</taxon>
        <taxon>Insecta</taxon>
        <taxon>Pterygota</taxon>
        <taxon>Neoptera</taxon>
        <taxon>Endopterygota</taxon>
        <taxon>Hymenoptera</taxon>
        <taxon>Apocrita</taxon>
        <taxon>Aculeata</taxon>
        <taxon>Formicoidea</taxon>
        <taxon>Formicidae</taxon>
        <taxon>Formicinae</taxon>
        <taxon>Camponotus</taxon>
    </lineage>
</organism>
<dbReference type="InterPro" id="IPR013955">
    <property type="entry name" value="Rep_factor-A_C"/>
</dbReference>
<evidence type="ECO:0000256" key="3">
    <source>
        <dbReference type="ARBA" id="ARBA00022705"/>
    </source>
</evidence>
<dbReference type="GO" id="GO:0003677">
    <property type="term" value="F:DNA binding"/>
    <property type="evidence" value="ECO:0007669"/>
    <property type="project" value="UniProtKB-KW"/>
</dbReference>
<dbReference type="OMA" id="DQCDAFY"/>
<dbReference type="Pfam" id="PF01336">
    <property type="entry name" value="tRNA_anti-codon"/>
    <property type="match status" value="1"/>
</dbReference>
<evidence type="ECO:0000256" key="9">
    <source>
        <dbReference type="ARBA" id="ARBA00058595"/>
    </source>
</evidence>
<evidence type="ECO:0000259" key="12">
    <source>
        <dbReference type="Pfam" id="PF01336"/>
    </source>
</evidence>
<dbReference type="KEGG" id="cfo:105249174"/>
<proteinExistence type="inferred from homology"/>
<feature type="domain" description="OB" evidence="12">
    <location>
        <begin position="183"/>
        <end position="267"/>
    </location>
</feature>
<dbReference type="CDD" id="cd04476">
    <property type="entry name" value="RPA1_DBD_C"/>
    <property type="match status" value="1"/>
</dbReference>
<dbReference type="CDD" id="cd04474">
    <property type="entry name" value="RPA1_DBD_A"/>
    <property type="match status" value="1"/>
</dbReference>
<evidence type="ECO:0000313" key="17">
    <source>
        <dbReference type="Proteomes" id="UP000000311"/>
    </source>
</evidence>
<evidence type="ECO:0000256" key="7">
    <source>
        <dbReference type="ARBA" id="ARBA00023125"/>
    </source>
</evidence>
<dbReference type="InterPro" id="IPR004591">
    <property type="entry name" value="Rfa1"/>
</dbReference>
<protein>
    <recommendedName>
        <fullName evidence="11">Replication protein A subunit</fullName>
    </recommendedName>
</protein>
<keyword evidence="7 11" id="KW-0238">DNA-binding</keyword>
<dbReference type="AlphaFoldDB" id="E2A770"/>
<evidence type="ECO:0000256" key="8">
    <source>
        <dbReference type="ARBA" id="ARBA00023242"/>
    </source>
</evidence>
<dbReference type="FunFam" id="2.40.50.140:FF:000090">
    <property type="entry name" value="Replication protein A subunit"/>
    <property type="match status" value="1"/>
</dbReference>
<gene>
    <name evidence="16" type="ORF">EAG_06609</name>
</gene>
<keyword evidence="6 11" id="KW-0862">Zinc</keyword>
<comment type="function">
    <text evidence="9 11">As part of the heterotrimeric replication protein A complex (RPA/RP-A), binds and stabilizes single-stranded DNA intermediates, that form during DNA replication or upon DNA stress. It prevents their reannealing and in parallel, recruits and activates different proteins and complexes involved in DNA metabolism. Thereby, it plays an essential role both in DNA replication and the cellular response to DNA damage.</text>
</comment>
<evidence type="ECO:0000256" key="11">
    <source>
        <dbReference type="RuleBase" id="RU364130"/>
    </source>
</evidence>
<dbReference type="Pfam" id="PF04057">
    <property type="entry name" value="Rep-A_N"/>
    <property type="match status" value="1"/>
</dbReference>
<evidence type="ECO:0000256" key="10">
    <source>
        <dbReference type="ARBA" id="ARBA00062035"/>
    </source>
</evidence>
<keyword evidence="4 11" id="KW-0479">Metal-binding</keyword>
<dbReference type="OrthoDB" id="1751331at2759"/>
<reference evidence="16 17" key="1">
    <citation type="journal article" date="2010" name="Science">
        <title>Genomic comparison of the ants Camponotus floridanus and Harpegnathos saltator.</title>
        <authorList>
            <person name="Bonasio R."/>
            <person name="Zhang G."/>
            <person name="Ye C."/>
            <person name="Mutti N.S."/>
            <person name="Fang X."/>
            <person name="Qin N."/>
            <person name="Donahue G."/>
            <person name="Yang P."/>
            <person name="Li Q."/>
            <person name="Li C."/>
            <person name="Zhang P."/>
            <person name="Huang Z."/>
            <person name="Berger S.L."/>
            <person name="Reinberg D."/>
            <person name="Wang J."/>
            <person name="Liebig J."/>
        </authorList>
    </citation>
    <scope>NUCLEOTIDE SEQUENCE [LARGE SCALE GENOMIC DNA]</scope>
    <source>
        <strain evidence="17">C129</strain>
    </source>
</reference>
<dbReference type="STRING" id="104421.E2A770"/>
<accession>E2A770</accession>
<dbReference type="GO" id="GO:0005634">
    <property type="term" value="C:nucleus"/>
    <property type="evidence" value="ECO:0007669"/>
    <property type="project" value="UniProtKB-SubCell"/>
</dbReference>
<sequence>MYNLTKGALDEIMNGVDIKKPVLQILGYKKIPSSINTDDRYRLLLSDGDRLNSFTMLVTHLNHLITNNSLTQYTVCKILNYALTSVNNNGKERRIMLILDIEVLFPGNEVGYKIGNPTNTDNKSRLEYVTTSNTSTATSCQTSNSTIEKNILNHDTSSTSFYINHSISTIPIAILSPYQNRWIIKARVTNKSAIKTWSNSRGEGKLFSMDLIDESGEIRCVAFNQQCDNFYHLIDVGNVYYISRCKLKTANKQFSTLKNDYEMTITDDTMISPCHKNCDNIPMQQFDFCPISQVESKEQNNLIDVLGVVTTFNDIQHITQRTTGKELIKRDINLIDDSGAMICVALWGKEAEDFDGFNNPILAIKGARVGEFNGGKNLSLINSSVLKKDPDIPEAHKLRKWYAAANHLENVKFLSRSSGGDFNTPLYTFREMTEAQLGGKLNFTDLYKVVATINLIRVENSVYKACPIDSCRKKLIDQSTGIFRCEKCNKDYPNFVYRLLANMNIADATGNRWVIAFNEVAEKILGISAQELGELKENDNDDYMEKLNEANFKRFIFSLRVKSEVFQDEMRIKHTCTSVVPLNYKTHLTYLIDEVSKVVHIEKLESN</sequence>
<keyword evidence="3 11" id="KW-0235">DNA replication</keyword>
<dbReference type="PANTHER" id="PTHR47165">
    <property type="entry name" value="OS03G0429900 PROTEIN"/>
    <property type="match status" value="1"/>
</dbReference>
<evidence type="ECO:0000256" key="1">
    <source>
        <dbReference type="ARBA" id="ARBA00004123"/>
    </source>
</evidence>
<feature type="domain" description="Replication factor A C-terminal" evidence="14">
    <location>
        <begin position="447"/>
        <end position="588"/>
    </location>
</feature>
<evidence type="ECO:0000256" key="4">
    <source>
        <dbReference type="ARBA" id="ARBA00022723"/>
    </source>
</evidence>
<dbReference type="InterPro" id="IPR007199">
    <property type="entry name" value="Rep_factor-A_N"/>
</dbReference>
<dbReference type="InterPro" id="IPR004365">
    <property type="entry name" value="NA-bd_OB_tRNA"/>
</dbReference>
<dbReference type="Proteomes" id="UP000000311">
    <property type="component" value="Unassembled WGS sequence"/>
</dbReference>
<dbReference type="InParanoid" id="E2A770"/>
<evidence type="ECO:0000259" key="13">
    <source>
        <dbReference type="Pfam" id="PF04057"/>
    </source>
</evidence>
<dbReference type="NCBIfam" id="TIGR00617">
    <property type="entry name" value="rpa1"/>
    <property type="match status" value="1"/>
</dbReference>
<dbReference type="InterPro" id="IPR031657">
    <property type="entry name" value="REPA_OB_2"/>
</dbReference>
<dbReference type="GO" id="GO:0006310">
    <property type="term" value="P:DNA recombination"/>
    <property type="evidence" value="ECO:0007669"/>
    <property type="project" value="InterPro"/>
</dbReference>
<feature type="domain" description="Replication factor-A protein 1 N-terminal" evidence="13">
    <location>
        <begin position="4"/>
        <end position="105"/>
    </location>
</feature>
<dbReference type="InterPro" id="IPR012340">
    <property type="entry name" value="NA-bd_OB-fold"/>
</dbReference>
<dbReference type="InterPro" id="IPR047192">
    <property type="entry name" value="Euk_RPA1_DBD_C"/>
</dbReference>
<comment type="similarity">
    <text evidence="2 11">Belongs to the replication factor A protein 1 family.</text>
</comment>
<evidence type="ECO:0000259" key="15">
    <source>
        <dbReference type="Pfam" id="PF16900"/>
    </source>
</evidence>
<evidence type="ECO:0000313" key="16">
    <source>
        <dbReference type="EMBL" id="EFN70726.1"/>
    </source>
</evidence>
<dbReference type="CDD" id="cd04477">
    <property type="entry name" value="RPA1N"/>
    <property type="match status" value="1"/>
</dbReference>
<keyword evidence="5 11" id="KW-0863">Zinc-finger</keyword>
<dbReference type="EMBL" id="GL437267">
    <property type="protein sequence ID" value="EFN70726.1"/>
    <property type="molecule type" value="Genomic_DNA"/>
</dbReference>
<dbReference type="SUPFAM" id="SSF50249">
    <property type="entry name" value="Nucleic acid-binding proteins"/>
    <property type="match status" value="4"/>
</dbReference>
<keyword evidence="17" id="KW-1185">Reference proteome</keyword>
<keyword evidence="8 11" id="KW-0539">Nucleus</keyword>
<dbReference type="Pfam" id="PF08646">
    <property type="entry name" value="Rep_fac-A_C"/>
    <property type="match status" value="1"/>
</dbReference>
<dbReference type="FunFam" id="2.40.50.140:FF:000064">
    <property type="entry name" value="Replication protein A subunit"/>
    <property type="match status" value="1"/>
</dbReference>
<comment type="subcellular location">
    <subcellularLocation>
        <location evidence="1 11">Nucleus</location>
    </subcellularLocation>
</comment>
<dbReference type="GO" id="GO:0006260">
    <property type="term" value="P:DNA replication"/>
    <property type="evidence" value="ECO:0007669"/>
    <property type="project" value="UniProtKB-KW"/>
</dbReference>
<dbReference type="FunFam" id="2.40.50.140:FF:000041">
    <property type="entry name" value="Replication protein A subunit"/>
    <property type="match status" value="1"/>
</dbReference>
<dbReference type="PANTHER" id="PTHR47165:SF4">
    <property type="entry name" value="OS03G0429900 PROTEIN"/>
    <property type="match status" value="1"/>
</dbReference>
<evidence type="ECO:0000256" key="5">
    <source>
        <dbReference type="ARBA" id="ARBA00022771"/>
    </source>
</evidence>
<dbReference type="GO" id="GO:0006281">
    <property type="term" value="P:DNA repair"/>
    <property type="evidence" value="ECO:0007669"/>
    <property type="project" value="InterPro"/>
</dbReference>
<evidence type="ECO:0000256" key="6">
    <source>
        <dbReference type="ARBA" id="ARBA00022833"/>
    </source>
</evidence>
<feature type="domain" description="Replication protein A OB" evidence="15">
    <location>
        <begin position="291"/>
        <end position="388"/>
    </location>
</feature>
<dbReference type="CDD" id="cd04475">
    <property type="entry name" value="RPA1_DBD_B"/>
    <property type="match status" value="1"/>
</dbReference>
<comment type="subunit">
    <text evidence="10 11">Component of the heterotrimeric canonical replication protein A complex (RPA).</text>
</comment>